<keyword evidence="3" id="KW-0472">Membrane</keyword>
<dbReference type="InterPro" id="IPR050300">
    <property type="entry name" value="GDXG_lipolytic_enzyme"/>
</dbReference>
<dbReference type="EMBL" id="JADBEM010000001">
    <property type="protein sequence ID" value="MBE1612135.1"/>
    <property type="molecule type" value="Genomic_DNA"/>
</dbReference>
<dbReference type="PANTHER" id="PTHR48081">
    <property type="entry name" value="AB HYDROLASE SUPERFAMILY PROTEIN C4A8.06C"/>
    <property type="match status" value="1"/>
</dbReference>
<feature type="transmembrane region" description="Helical" evidence="3">
    <location>
        <begin position="70"/>
        <end position="92"/>
    </location>
</feature>
<gene>
    <name evidence="5" type="ORF">HEB94_008983</name>
</gene>
<evidence type="ECO:0000256" key="3">
    <source>
        <dbReference type="SAM" id="Phobius"/>
    </source>
</evidence>
<keyword evidence="3" id="KW-0812">Transmembrane</keyword>
<dbReference type="Proteomes" id="UP000638648">
    <property type="component" value="Unassembled WGS sequence"/>
</dbReference>
<evidence type="ECO:0000256" key="1">
    <source>
        <dbReference type="ARBA" id="ARBA00022801"/>
    </source>
</evidence>
<evidence type="ECO:0000259" key="4">
    <source>
        <dbReference type="Pfam" id="PF20434"/>
    </source>
</evidence>
<dbReference type="SUPFAM" id="SSF53474">
    <property type="entry name" value="alpha/beta-Hydrolases"/>
    <property type="match status" value="1"/>
</dbReference>
<evidence type="ECO:0000313" key="6">
    <source>
        <dbReference type="Proteomes" id="UP000638648"/>
    </source>
</evidence>
<feature type="domain" description="BD-FAE-like" evidence="4">
    <location>
        <begin position="160"/>
        <end position="275"/>
    </location>
</feature>
<keyword evidence="6" id="KW-1185">Reference proteome</keyword>
<dbReference type="AlphaFoldDB" id="A0A927RHE7"/>
<dbReference type="InterPro" id="IPR029058">
    <property type="entry name" value="AB_hydrolase_fold"/>
</dbReference>
<keyword evidence="3" id="KW-1133">Transmembrane helix</keyword>
<sequence length="415" mass="44746">MPVGYLISVGLAAIGVLFALRPVPFSRPLGRPSYYFGLAANELPFAAFFWLLLLPTALAFTEGDIDSVGAWAIVGLAAVTTPGLAVIAHRALGDRARIEHAMAEGLGAGWRAAIDADLAERLGRRLPLARILFLPILKRRPDVRRVANLAYGDAGRRNLLDLYHYRSRPQGAPVMIHLHGGHYSGGHKNSQSLPLLYRLASQGWVCISANYRLRPGAQHPDHLIDLKKVIAWVREHAHEYGADPTTLWVAGSSAGGHMAGLAALTQNDPAFQPGFENADTSVTGAIYLNGWYGPYFGQGPESSPLAHITADRRSSWRTATWTRWCPWRTPGTSPTSYAVPRPTRLSTQSCAAATTPSTSTTRSASRRSSTRSRASPPGSDHESGRPSPSGTAPGRMEAGRILLESVRVSGGWVGR</sequence>
<dbReference type="Gene3D" id="3.40.50.1820">
    <property type="entry name" value="alpha/beta hydrolase"/>
    <property type="match status" value="1"/>
</dbReference>
<comment type="caution">
    <text evidence="5">The sequence shown here is derived from an EMBL/GenBank/DDBJ whole genome shotgun (WGS) entry which is preliminary data.</text>
</comment>
<feature type="transmembrane region" description="Helical" evidence="3">
    <location>
        <begin position="6"/>
        <end position="23"/>
    </location>
</feature>
<feature type="compositionally biased region" description="Low complexity" evidence="2">
    <location>
        <begin position="351"/>
        <end position="363"/>
    </location>
</feature>
<accession>A0A927RHE7</accession>
<keyword evidence="1" id="KW-0378">Hydrolase</keyword>
<feature type="transmembrane region" description="Helical" evidence="3">
    <location>
        <begin position="35"/>
        <end position="58"/>
    </location>
</feature>
<reference evidence="5" key="1">
    <citation type="submission" date="2020-10" db="EMBL/GenBank/DDBJ databases">
        <title>Sequencing the genomes of 1000 actinobacteria strains.</title>
        <authorList>
            <person name="Klenk H.-P."/>
        </authorList>
    </citation>
    <scope>NUCLEOTIDE SEQUENCE</scope>
    <source>
        <strain evidence="5">DSM 45354</strain>
    </source>
</reference>
<protein>
    <submittedName>
        <fullName evidence="5">Acetyl esterase/lipase</fullName>
    </submittedName>
</protein>
<dbReference type="InterPro" id="IPR049492">
    <property type="entry name" value="BD-FAE-like_dom"/>
</dbReference>
<dbReference type="PANTHER" id="PTHR48081:SF33">
    <property type="entry name" value="KYNURENINE FORMAMIDASE"/>
    <property type="match status" value="1"/>
</dbReference>
<evidence type="ECO:0000256" key="2">
    <source>
        <dbReference type="SAM" id="MobiDB-lite"/>
    </source>
</evidence>
<organism evidence="5 6">
    <name type="scientific">Actinopolymorpha pittospori</name>
    <dbReference type="NCBI Taxonomy" id="648752"/>
    <lineage>
        <taxon>Bacteria</taxon>
        <taxon>Bacillati</taxon>
        <taxon>Actinomycetota</taxon>
        <taxon>Actinomycetes</taxon>
        <taxon>Propionibacteriales</taxon>
        <taxon>Actinopolymorphaceae</taxon>
        <taxon>Actinopolymorpha</taxon>
    </lineage>
</organism>
<dbReference type="GO" id="GO:0016787">
    <property type="term" value="F:hydrolase activity"/>
    <property type="evidence" value="ECO:0007669"/>
    <property type="project" value="UniProtKB-KW"/>
</dbReference>
<feature type="region of interest" description="Disordered" evidence="2">
    <location>
        <begin position="332"/>
        <end position="400"/>
    </location>
</feature>
<proteinExistence type="predicted"/>
<dbReference type="Pfam" id="PF20434">
    <property type="entry name" value="BD-FAE"/>
    <property type="match status" value="1"/>
</dbReference>
<dbReference type="RefSeq" id="WP_202896853.1">
    <property type="nucleotide sequence ID" value="NZ_BAABJL010000091.1"/>
</dbReference>
<name>A0A927RHE7_9ACTN</name>
<evidence type="ECO:0000313" key="5">
    <source>
        <dbReference type="EMBL" id="MBE1612135.1"/>
    </source>
</evidence>